<reference evidence="1" key="1">
    <citation type="submission" date="2021-03" db="EMBL/GenBank/DDBJ databases">
        <title>Draft genome sequence of rust myrtle Austropuccinia psidii MF-1, a brazilian biotype.</title>
        <authorList>
            <person name="Quecine M.C."/>
            <person name="Pachon D.M.R."/>
            <person name="Bonatelli M.L."/>
            <person name="Correr F.H."/>
            <person name="Franceschini L.M."/>
            <person name="Leite T.F."/>
            <person name="Margarido G.R.A."/>
            <person name="Almeida C.A."/>
            <person name="Ferrarezi J.A."/>
            <person name="Labate C.A."/>
        </authorList>
    </citation>
    <scope>NUCLEOTIDE SEQUENCE</scope>
    <source>
        <strain evidence="1">MF-1</strain>
    </source>
</reference>
<gene>
    <name evidence="1" type="ORF">O181_016183</name>
</gene>
<comment type="caution">
    <text evidence="1">The sequence shown here is derived from an EMBL/GenBank/DDBJ whole genome shotgun (WGS) entry which is preliminary data.</text>
</comment>
<name>A0A9Q3GQM4_9BASI</name>
<dbReference type="EMBL" id="AVOT02004475">
    <property type="protein sequence ID" value="MBW0476468.1"/>
    <property type="molecule type" value="Genomic_DNA"/>
</dbReference>
<protein>
    <submittedName>
        <fullName evidence="1">Uncharacterized protein</fullName>
    </submittedName>
</protein>
<proteinExistence type="predicted"/>
<keyword evidence="2" id="KW-1185">Reference proteome</keyword>
<dbReference type="Proteomes" id="UP000765509">
    <property type="component" value="Unassembled WGS sequence"/>
</dbReference>
<dbReference type="AlphaFoldDB" id="A0A9Q3GQM4"/>
<organism evidence="1 2">
    <name type="scientific">Austropuccinia psidii MF-1</name>
    <dbReference type="NCBI Taxonomy" id="1389203"/>
    <lineage>
        <taxon>Eukaryota</taxon>
        <taxon>Fungi</taxon>
        <taxon>Dikarya</taxon>
        <taxon>Basidiomycota</taxon>
        <taxon>Pucciniomycotina</taxon>
        <taxon>Pucciniomycetes</taxon>
        <taxon>Pucciniales</taxon>
        <taxon>Sphaerophragmiaceae</taxon>
        <taxon>Austropuccinia</taxon>
    </lineage>
</organism>
<evidence type="ECO:0000313" key="2">
    <source>
        <dbReference type="Proteomes" id="UP000765509"/>
    </source>
</evidence>
<accession>A0A9Q3GQM4</accession>
<sequence length="98" mass="11282">MKILPPYWGGLARCGFKTTSEPNKEYKGLLKPTIQRSEVKTLHFLYVDGLEDLSTPVQDKRRPFLYQKRNPHPALEFLHSQTVNKSYTLGKESGIPYS</sequence>
<evidence type="ECO:0000313" key="1">
    <source>
        <dbReference type="EMBL" id="MBW0476468.1"/>
    </source>
</evidence>